<evidence type="ECO:0000256" key="1">
    <source>
        <dbReference type="SAM" id="SignalP"/>
    </source>
</evidence>
<evidence type="ECO:0000313" key="3">
    <source>
        <dbReference type="Proteomes" id="UP000297549"/>
    </source>
</evidence>
<dbReference type="EMBL" id="SRLC01000002">
    <property type="protein sequence ID" value="TGE22241.1"/>
    <property type="molecule type" value="Genomic_DNA"/>
</dbReference>
<dbReference type="AlphaFoldDB" id="A0A4Z0PZC0"/>
<dbReference type="Proteomes" id="UP000297549">
    <property type="component" value="Unassembled WGS sequence"/>
</dbReference>
<gene>
    <name evidence="2" type="ORF">E5K00_18515</name>
</gene>
<proteinExistence type="predicted"/>
<keyword evidence="3" id="KW-1185">Reference proteome</keyword>
<dbReference type="OrthoDB" id="10007273at2"/>
<keyword evidence="1" id="KW-0732">Signal</keyword>
<accession>A0A4Z0PZC0</accession>
<feature type="signal peptide" evidence="1">
    <location>
        <begin position="1"/>
        <end position="27"/>
    </location>
</feature>
<organism evidence="2 3">
    <name type="scientific">Hymenobacter aquaticus</name>
    <dbReference type="NCBI Taxonomy" id="1867101"/>
    <lineage>
        <taxon>Bacteria</taxon>
        <taxon>Pseudomonadati</taxon>
        <taxon>Bacteroidota</taxon>
        <taxon>Cytophagia</taxon>
        <taxon>Cytophagales</taxon>
        <taxon>Hymenobacteraceae</taxon>
        <taxon>Hymenobacter</taxon>
    </lineage>
</organism>
<reference evidence="2 3" key="1">
    <citation type="submission" date="2019-04" db="EMBL/GenBank/DDBJ databases">
        <authorList>
            <person name="Feng G."/>
            <person name="Zhang J."/>
            <person name="Zhu H."/>
        </authorList>
    </citation>
    <scope>NUCLEOTIDE SEQUENCE [LARGE SCALE GENOMIC DNA]</scope>
    <source>
        <strain evidence="2 3">JCM 31653</strain>
    </source>
</reference>
<dbReference type="RefSeq" id="WP_135464760.1">
    <property type="nucleotide sequence ID" value="NZ_SRLC01000002.1"/>
</dbReference>
<feature type="chain" id="PRO_5021213697" evidence="1">
    <location>
        <begin position="28"/>
        <end position="66"/>
    </location>
</feature>
<name>A0A4Z0PZC0_9BACT</name>
<evidence type="ECO:0000313" key="2">
    <source>
        <dbReference type="EMBL" id="TGE22241.1"/>
    </source>
</evidence>
<sequence>MRTTAFRPAFALVVVFLLLAASVEAVAGSPFVRAQQRGRRYVHRPIYKQYQPQAHKSRRVFAFLSR</sequence>
<comment type="caution">
    <text evidence="2">The sequence shown here is derived from an EMBL/GenBank/DDBJ whole genome shotgun (WGS) entry which is preliminary data.</text>
</comment>
<protein>
    <submittedName>
        <fullName evidence="2">Uncharacterized protein</fullName>
    </submittedName>
</protein>